<gene>
    <name evidence="4" type="primary">ENSRNOG00000068915</name>
</gene>
<dbReference type="Ensembl" id="ENSRNOT00000100815.2">
    <property type="protein sequence ID" value="ENSRNOP00000093021.1"/>
    <property type="gene ID" value="ENSRNOG00000068915.2"/>
</dbReference>
<organism evidence="2 3">
    <name type="scientific">Rattus norvegicus</name>
    <name type="common">Rat</name>
    <dbReference type="NCBI Taxonomy" id="10116"/>
    <lineage>
        <taxon>Eukaryota</taxon>
        <taxon>Metazoa</taxon>
        <taxon>Chordata</taxon>
        <taxon>Craniata</taxon>
        <taxon>Vertebrata</taxon>
        <taxon>Euteleostomi</taxon>
        <taxon>Mammalia</taxon>
        <taxon>Eutheria</taxon>
        <taxon>Euarchontoglires</taxon>
        <taxon>Glires</taxon>
        <taxon>Rodentia</taxon>
        <taxon>Myomorpha</taxon>
        <taxon>Muroidea</taxon>
        <taxon>Muridae</taxon>
        <taxon>Murinae</taxon>
        <taxon>Rattus</taxon>
    </lineage>
</organism>
<dbReference type="OMA" id="REPNIQE"/>
<dbReference type="AGR" id="RGD:150344386"/>
<keyword evidence="3" id="KW-1185">Reference proteome</keyword>
<dbReference type="AlphaFoldDB" id="A0A8I6GKG7"/>
<feature type="transmembrane region" description="Helical" evidence="1">
    <location>
        <begin position="20"/>
        <end position="39"/>
    </location>
</feature>
<evidence type="ECO:0000313" key="4">
    <source>
        <dbReference type="RGD" id="150344386"/>
    </source>
</evidence>
<reference evidence="2" key="1">
    <citation type="submission" date="2024-01" db="EMBL/GenBank/DDBJ databases">
        <title>GRCr8: a new rat reference genome assembly contstructed from accurate long reads and long range scaffolding.</title>
        <authorList>
            <person name="Doris P.A."/>
            <person name="Kalbfleisch T."/>
            <person name="Li K."/>
            <person name="Howe K."/>
            <person name="Wood J."/>
        </authorList>
    </citation>
    <scope>NUCLEOTIDE SEQUENCE [LARGE SCALE GENOMIC DNA]</scope>
    <source>
        <strain evidence="2">Brown Norway</strain>
    </source>
</reference>
<name>A0A8I6GKG7_RAT</name>
<keyword evidence="1" id="KW-0472">Membrane</keyword>
<dbReference type="GO" id="GO:0005186">
    <property type="term" value="F:pheromone activity"/>
    <property type="evidence" value="ECO:0007669"/>
    <property type="project" value="InterPro"/>
</dbReference>
<sequence>MEQAIPATEEFESKFHVSVMPSLPVMLFLILLLLPSMLMEEVLMQTQKKPTISSDHKTNKGDLDMIVSQGEPNIHEDFEMMIISAFDQ</sequence>
<keyword evidence="1" id="KW-1133">Transmembrane helix</keyword>
<dbReference type="GO" id="GO:0005615">
    <property type="term" value="C:extracellular space"/>
    <property type="evidence" value="ECO:0007669"/>
    <property type="project" value="InterPro"/>
</dbReference>
<dbReference type="Pfam" id="PF16590">
    <property type="entry name" value="ESP"/>
    <property type="match status" value="1"/>
</dbReference>
<dbReference type="InterPro" id="IPR032253">
    <property type="entry name" value="Esp1/Esp22"/>
</dbReference>
<proteinExistence type="predicted"/>
<dbReference type="GeneTree" id="ENSGT00840000130532"/>
<dbReference type="Proteomes" id="UP000002494">
    <property type="component" value="Chromosome 9"/>
</dbReference>
<reference evidence="2" key="2">
    <citation type="submission" date="2025-08" db="UniProtKB">
        <authorList>
            <consortium name="Ensembl"/>
        </authorList>
    </citation>
    <scope>IDENTIFICATION</scope>
    <source>
        <strain evidence="2">Brown Norway</strain>
    </source>
</reference>
<evidence type="ECO:0000313" key="2">
    <source>
        <dbReference type="Ensembl" id="ENSRNOP00000093021.1"/>
    </source>
</evidence>
<accession>A0A8I6GKG7</accession>
<keyword evidence="1" id="KW-0812">Transmembrane</keyword>
<reference evidence="2" key="3">
    <citation type="submission" date="2025-09" db="UniProtKB">
        <authorList>
            <consortium name="Ensembl"/>
        </authorList>
    </citation>
    <scope>IDENTIFICATION</scope>
    <source>
        <strain evidence="2">Brown Norway</strain>
    </source>
</reference>
<dbReference type="RGD" id="150344386">
    <property type="gene designation" value="ENSRNOG00000068915"/>
</dbReference>
<protein>
    <submittedName>
        <fullName evidence="2">Uncharacterized protein</fullName>
    </submittedName>
</protein>
<evidence type="ECO:0000256" key="1">
    <source>
        <dbReference type="SAM" id="Phobius"/>
    </source>
</evidence>
<evidence type="ECO:0000313" key="3">
    <source>
        <dbReference type="Proteomes" id="UP000002494"/>
    </source>
</evidence>